<dbReference type="AlphaFoldDB" id="A0A1D2QPK4"/>
<comment type="caution">
    <text evidence="2">The sequence shown here is derived from an EMBL/GenBank/DDBJ whole genome shotgun (WGS) entry which is preliminary data.</text>
</comment>
<evidence type="ECO:0000256" key="1">
    <source>
        <dbReference type="SAM" id="SignalP"/>
    </source>
</evidence>
<dbReference type="Proteomes" id="UP000242502">
    <property type="component" value="Unassembled WGS sequence"/>
</dbReference>
<feature type="chain" id="PRO_5008906560" evidence="1">
    <location>
        <begin position="26"/>
        <end position="287"/>
    </location>
</feature>
<proteinExistence type="predicted"/>
<accession>A0A1D2QPK4</accession>
<sequence length="287" mass="31706">MKKQIVTSSIRLLILFYVISSSALAAEFNSKETVTSLGNIVGHSRTEYIATVYPDAPDNEFFSKASNVIEPFATPATIFRKETVTRLQLIVELDSSGEAGFLVTTLPGPNAATDSAFKKYPLMPFYGINGLLRGNLSVAGSLETTGGVGHTLTLYSIVDADVLRFRQSGYTVNESRELIERFNHQKALRLLQFGPFNTIDMTGMSHLIINITLLPGQQAHDLSKMSVVVRGGTFDDKQRRFVYDPRPLFNTRDTPKGGVRLNVDSYSIIRLLGDSLLVSDYQAKTLE</sequence>
<name>A0A1D2QPK4_9GAMM</name>
<keyword evidence="1" id="KW-0732">Signal</keyword>
<evidence type="ECO:0000313" key="2">
    <source>
        <dbReference type="EMBL" id="ODS23525.1"/>
    </source>
</evidence>
<organism evidence="2 3">
    <name type="scientific">Candidatus Endobugula sertula</name>
    <name type="common">Bugula neritina bacterial symbiont</name>
    <dbReference type="NCBI Taxonomy" id="62101"/>
    <lineage>
        <taxon>Bacteria</taxon>
        <taxon>Pseudomonadati</taxon>
        <taxon>Pseudomonadota</taxon>
        <taxon>Gammaproteobacteria</taxon>
        <taxon>Cellvibrionales</taxon>
        <taxon>Cellvibrionaceae</taxon>
        <taxon>Candidatus Endobugula</taxon>
    </lineage>
</organism>
<feature type="signal peptide" evidence="1">
    <location>
        <begin position="1"/>
        <end position="25"/>
    </location>
</feature>
<dbReference type="EMBL" id="MDLC01000026">
    <property type="protein sequence ID" value="ODS23525.1"/>
    <property type="molecule type" value="Genomic_DNA"/>
</dbReference>
<gene>
    <name evidence="2" type="ORF">AB835_08440</name>
</gene>
<reference evidence="2 3" key="1">
    <citation type="journal article" date="2016" name="Appl. Environ. Microbiol.">
        <title>Lack of Overt Genome Reduction in the Bryostatin-Producing Bryozoan Symbiont "Candidatus Endobugula sertula".</title>
        <authorList>
            <person name="Miller I.J."/>
            <person name="Vanee N."/>
            <person name="Fong S.S."/>
            <person name="Lim-Fong G.E."/>
            <person name="Kwan J.C."/>
        </authorList>
    </citation>
    <scope>NUCLEOTIDE SEQUENCE [LARGE SCALE GENOMIC DNA]</scope>
    <source>
        <strain evidence="2">AB1-4</strain>
    </source>
</reference>
<evidence type="ECO:0000313" key="3">
    <source>
        <dbReference type="Proteomes" id="UP000242502"/>
    </source>
</evidence>
<protein>
    <submittedName>
        <fullName evidence="2">Uncharacterized protein</fullName>
    </submittedName>
</protein>